<dbReference type="InterPro" id="IPR003661">
    <property type="entry name" value="HisK_dim/P_dom"/>
</dbReference>
<dbReference type="Pfam" id="PF00512">
    <property type="entry name" value="HisKA"/>
    <property type="match status" value="1"/>
</dbReference>
<dbReference type="HOGENOM" id="CLU_000445_114_71_10"/>
<dbReference type="RefSeq" id="WP_012925410.1">
    <property type="nucleotide sequence ID" value="NC_013730.1"/>
</dbReference>
<dbReference type="Pfam" id="PF02518">
    <property type="entry name" value="HATPase_c"/>
    <property type="match status" value="1"/>
</dbReference>
<dbReference type="CDD" id="cd00082">
    <property type="entry name" value="HisKA"/>
    <property type="match status" value="1"/>
</dbReference>
<dbReference type="SUPFAM" id="SSF55874">
    <property type="entry name" value="ATPase domain of HSP90 chaperone/DNA topoisomerase II/histidine kinase"/>
    <property type="match status" value="1"/>
</dbReference>
<evidence type="ECO:0000313" key="8">
    <source>
        <dbReference type="EMBL" id="ADB36858.1"/>
    </source>
</evidence>
<dbReference type="eggNOG" id="COG3829">
    <property type="taxonomic scope" value="Bacteria"/>
</dbReference>
<dbReference type="InterPro" id="IPR036097">
    <property type="entry name" value="HisK_dim/P_sf"/>
</dbReference>
<dbReference type="InterPro" id="IPR000014">
    <property type="entry name" value="PAS"/>
</dbReference>
<gene>
    <name evidence="8" type="ordered locus">Slin_0795</name>
</gene>
<evidence type="ECO:0000256" key="4">
    <source>
        <dbReference type="ARBA" id="ARBA00022679"/>
    </source>
</evidence>
<dbReference type="KEGG" id="sli:Slin_0795"/>
<dbReference type="AlphaFoldDB" id="D2QH92"/>
<dbReference type="EMBL" id="CP001769">
    <property type="protein sequence ID" value="ADB36858.1"/>
    <property type="molecule type" value="Genomic_DNA"/>
</dbReference>
<dbReference type="FunFam" id="3.30.565.10:FF:000006">
    <property type="entry name" value="Sensor histidine kinase WalK"/>
    <property type="match status" value="1"/>
</dbReference>
<reference evidence="8 9" key="1">
    <citation type="journal article" date="2010" name="Stand. Genomic Sci.">
        <title>Complete genome sequence of Spirosoma linguale type strain (1).</title>
        <authorList>
            <person name="Lail K."/>
            <person name="Sikorski J."/>
            <person name="Saunders E."/>
            <person name="Lapidus A."/>
            <person name="Glavina Del Rio T."/>
            <person name="Copeland A."/>
            <person name="Tice H."/>
            <person name="Cheng J.-F."/>
            <person name="Lucas S."/>
            <person name="Nolan M."/>
            <person name="Bruce D."/>
            <person name="Goodwin L."/>
            <person name="Pitluck S."/>
            <person name="Ivanova N."/>
            <person name="Mavromatis K."/>
            <person name="Ovchinnikova G."/>
            <person name="Pati A."/>
            <person name="Chen A."/>
            <person name="Palaniappan K."/>
            <person name="Land M."/>
            <person name="Hauser L."/>
            <person name="Chang Y.-J."/>
            <person name="Jeffries C.D."/>
            <person name="Chain P."/>
            <person name="Brettin T."/>
            <person name="Detter J.C."/>
            <person name="Schuetze A."/>
            <person name="Rohde M."/>
            <person name="Tindall B.J."/>
            <person name="Goeker M."/>
            <person name="Bristow J."/>
            <person name="Eisen J.A."/>
            <person name="Markowitz V."/>
            <person name="Hugenholtz P."/>
            <person name="Kyrpides N.C."/>
            <person name="Klenk H.-P."/>
            <person name="Chen F."/>
        </authorList>
    </citation>
    <scope>NUCLEOTIDE SEQUENCE [LARGE SCALE GENOMIC DNA]</scope>
    <source>
        <strain evidence="9">ATCC 33905 / DSM 74 / LMG 10896 / Claus 1</strain>
    </source>
</reference>
<feature type="domain" description="Histidine kinase" evidence="7">
    <location>
        <begin position="678"/>
        <end position="911"/>
    </location>
</feature>
<dbReference type="InterPro" id="IPR003594">
    <property type="entry name" value="HATPase_dom"/>
</dbReference>
<evidence type="ECO:0000313" key="9">
    <source>
        <dbReference type="Proteomes" id="UP000002028"/>
    </source>
</evidence>
<proteinExistence type="predicted"/>
<evidence type="ECO:0000256" key="3">
    <source>
        <dbReference type="ARBA" id="ARBA00022553"/>
    </source>
</evidence>
<dbReference type="STRING" id="504472.Slin_0795"/>
<dbReference type="PANTHER" id="PTHR43304:SF1">
    <property type="entry name" value="PAC DOMAIN-CONTAINING PROTEIN"/>
    <property type="match status" value="1"/>
</dbReference>
<sequence length="911" mass="103477">MTTPTSVSSSATPLNLFASLVDHSPNGIIVYEPVRNESNVITDYRTVYYNQKAIQITGHTHEEMMTLCLFQRAPYARAQEESFRQLVEAQIPFDVEHVIPERNRWFSFENRQLDNGFFTTIRDIDDLKRAEQQLEQQNKVLEETISRTKEQQLLLKSVLDTSPNSIMLERAIRDEQGAIIDFQVVLFNQAALRLGFYSSTELAKKRISELNPNFVSSGLMAAYSNVLATGQPFQTEIFAPQLHKHLALTVTRMDRDQIIVLFDDVTQIRVDAKTLREKNELLDGVLRTSLSSIMVYEAVHDVSGQLADLRVVLTNEASLRASHRRNENIIGKLLTSLNPETRTTGLWDQYVAVYESGEIFQGKHYFPTLDKWFDATISKLGDGLVTTFNDITHVYSVNRQIEEQAQLFDGVLKNMTNGLSVLEAIRDSDGNPIDFLFVRVSEAVLRDTRLTSEQLIGKSLLSIFPGAKQMPHWDAFIDTLSTGVPKHFEWLYTLAGTNTYTDNWINRLDENRLVSVYLITNEQKQAESLAKQRASILQSVLDSCQTSIVLFEAIRNEAGQIVDFRYLVQNEANARLVNHPLAETQSRTMLEVLPYLVPSGIFERYVTAVETGQPQRFEQYYNDGSVEGWFDISVVKQDDGIVVVAHDNTLLRRTLKHAEQLVINLRQSNHNLEQFAYIASHDLQEPLRKIQSFGNLLIDQYGNLLPEDGRVMLRRMQSAAERMSQLIRDLLAYSRLSSEQEPFQPVSMQRILAEILSDLELVIQEKKARLTIPNQSAHALIYINGNRSQLRQLFQNLLSNALKFVSPDSTPEVTFQVRTVSFEEVPALVPNREKSSWIAVDITDNGIGFDEKYQEQIFHLFERLHGRNDYSGTGIGLAICRKVAENHGGTIVAKSQKGAGSTFTVFLPTVD</sequence>
<dbReference type="Gene3D" id="3.30.565.10">
    <property type="entry name" value="Histidine kinase-like ATPase, C-terminal domain"/>
    <property type="match status" value="1"/>
</dbReference>
<dbReference type="Proteomes" id="UP000002028">
    <property type="component" value="Chromosome"/>
</dbReference>
<dbReference type="Gene3D" id="1.10.287.130">
    <property type="match status" value="1"/>
</dbReference>
<dbReference type="GO" id="GO:0000155">
    <property type="term" value="F:phosphorelay sensor kinase activity"/>
    <property type="evidence" value="ECO:0007669"/>
    <property type="project" value="InterPro"/>
</dbReference>
<name>D2QH92_SPILD</name>
<dbReference type="Gene3D" id="3.30.450.20">
    <property type="entry name" value="PAS domain"/>
    <property type="match status" value="5"/>
</dbReference>
<evidence type="ECO:0000256" key="5">
    <source>
        <dbReference type="ARBA" id="ARBA00022777"/>
    </source>
</evidence>
<dbReference type="SMART" id="SM00387">
    <property type="entry name" value="HATPase_c"/>
    <property type="match status" value="1"/>
</dbReference>
<dbReference type="InterPro" id="IPR004358">
    <property type="entry name" value="Sig_transdc_His_kin-like_C"/>
</dbReference>
<dbReference type="InterPro" id="IPR036890">
    <property type="entry name" value="HATPase_C_sf"/>
</dbReference>
<dbReference type="PRINTS" id="PR00344">
    <property type="entry name" value="BCTRLSENSOR"/>
</dbReference>
<dbReference type="InterPro" id="IPR052162">
    <property type="entry name" value="Sensor_kinase/Photoreceptor"/>
</dbReference>
<dbReference type="PROSITE" id="PS50109">
    <property type="entry name" value="HIS_KIN"/>
    <property type="match status" value="1"/>
</dbReference>
<dbReference type="InterPro" id="IPR035965">
    <property type="entry name" value="PAS-like_dom_sf"/>
</dbReference>
<keyword evidence="4" id="KW-0808">Transferase</keyword>
<dbReference type="SUPFAM" id="SSF47384">
    <property type="entry name" value="Homodimeric domain of signal transducing histidine kinase"/>
    <property type="match status" value="1"/>
</dbReference>
<keyword evidence="9" id="KW-1185">Reference proteome</keyword>
<keyword evidence="6" id="KW-0175">Coiled coil</keyword>
<protein>
    <recommendedName>
        <fullName evidence="2">histidine kinase</fullName>
        <ecNumber evidence="2">2.7.13.3</ecNumber>
    </recommendedName>
</protein>
<evidence type="ECO:0000256" key="1">
    <source>
        <dbReference type="ARBA" id="ARBA00000085"/>
    </source>
</evidence>
<evidence type="ECO:0000256" key="6">
    <source>
        <dbReference type="SAM" id="Coils"/>
    </source>
</evidence>
<dbReference type="SMART" id="SM00388">
    <property type="entry name" value="HisKA"/>
    <property type="match status" value="1"/>
</dbReference>
<dbReference type="eggNOG" id="COG4251">
    <property type="taxonomic scope" value="Bacteria"/>
</dbReference>
<comment type="catalytic activity">
    <reaction evidence="1">
        <text>ATP + protein L-histidine = ADP + protein N-phospho-L-histidine.</text>
        <dbReference type="EC" id="2.7.13.3"/>
    </reaction>
</comment>
<evidence type="ECO:0000259" key="7">
    <source>
        <dbReference type="PROSITE" id="PS50109"/>
    </source>
</evidence>
<evidence type="ECO:0000256" key="2">
    <source>
        <dbReference type="ARBA" id="ARBA00012438"/>
    </source>
</evidence>
<accession>D2QH92</accession>
<dbReference type="EC" id="2.7.13.3" evidence="2"/>
<dbReference type="InterPro" id="IPR005467">
    <property type="entry name" value="His_kinase_dom"/>
</dbReference>
<keyword evidence="5 8" id="KW-0418">Kinase</keyword>
<feature type="coiled-coil region" evidence="6">
    <location>
        <begin position="124"/>
        <end position="151"/>
    </location>
</feature>
<keyword evidence="3" id="KW-0597">Phosphoprotein</keyword>
<dbReference type="SUPFAM" id="SSF55785">
    <property type="entry name" value="PYP-like sensor domain (PAS domain)"/>
    <property type="match status" value="5"/>
</dbReference>
<dbReference type="Pfam" id="PF13188">
    <property type="entry name" value="PAS_8"/>
    <property type="match status" value="1"/>
</dbReference>
<dbReference type="PANTHER" id="PTHR43304">
    <property type="entry name" value="PHYTOCHROME-LIKE PROTEIN CPH1"/>
    <property type="match status" value="1"/>
</dbReference>
<organism evidence="8 9">
    <name type="scientific">Spirosoma linguale (strain ATCC 33905 / DSM 74 / LMG 10896 / Claus 1)</name>
    <dbReference type="NCBI Taxonomy" id="504472"/>
    <lineage>
        <taxon>Bacteria</taxon>
        <taxon>Pseudomonadati</taxon>
        <taxon>Bacteroidota</taxon>
        <taxon>Cytophagia</taxon>
        <taxon>Cytophagales</taxon>
        <taxon>Cytophagaceae</taxon>
        <taxon>Spirosoma</taxon>
    </lineage>
</organism>